<proteinExistence type="predicted"/>
<dbReference type="InterPro" id="IPR027417">
    <property type="entry name" value="P-loop_NTPase"/>
</dbReference>
<evidence type="ECO:0000313" key="1">
    <source>
        <dbReference type="EMBL" id="MCX2976685.1"/>
    </source>
</evidence>
<dbReference type="Proteomes" id="UP001143304">
    <property type="component" value="Unassembled WGS sequence"/>
</dbReference>
<gene>
    <name evidence="1" type="ORF">EYC82_04895</name>
</gene>
<evidence type="ECO:0008006" key="3">
    <source>
        <dbReference type="Google" id="ProtNLM"/>
    </source>
</evidence>
<name>A0ABT3T4D5_9GAMM</name>
<dbReference type="RefSeq" id="WP_279248426.1">
    <property type="nucleotide sequence ID" value="NZ_SHNO01000001.1"/>
</dbReference>
<sequence>MARKSYACCIERQVRSELRWISKKDIGEKNYFGLMSLYPGLKRIFFVHIPKCGGTSIRQNLVESYGVAPIPLTSPGTIQQSVQFMVSSAYRRGVLKDIGSRDEVHQQDNSQRSTYLRVLVAFMVATNPRYLFILGHQRAKELAPLYRGAPDLIFSTVREPVAMLRSLVNYRVFHTLANQNRRDSQELLDLFNCTIEEFNVLLKSDPRVLVSKILSANKASLASYLALDDNTDPDAVWSGICNHGIYIAHVSEQNEFQKALFGKQPRALHKNATDTNVDFIESFNACLQDEWIRPHIDKDSAELYKRFVEKGIIGFWKNGGSPESYRRLLRDT</sequence>
<evidence type="ECO:0000313" key="2">
    <source>
        <dbReference type="Proteomes" id="UP001143304"/>
    </source>
</evidence>
<comment type="caution">
    <text evidence="1">The sequence shown here is derived from an EMBL/GenBank/DDBJ whole genome shotgun (WGS) entry which is preliminary data.</text>
</comment>
<dbReference type="EMBL" id="SHNO01000001">
    <property type="protein sequence ID" value="MCX2976685.1"/>
    <property type="molecule type" value="Genomic_DNA"/>
</dbReference>
<dbReference type="Gene3D" id="3.40.50.300">
    <property type="entry name" value="P-loop containing nucleotide triphosphate hydrolases"/>
    <property type="match status" value="1"/>
</dbReference>
<accession>A0ABT3T4D5</accession>
<dbReference type="SUPFAM" id="SSF52540">
    <property type="entry name" value="P-loop containing nucleoside triphosphate hydrolases"/>
    <property type="match status" value="1"/>
</dbReference>
<keyword evidence="2" id="KW-1185">Reference proteome</keyword>
<organism evidence="1 2">
    <name type="scientific">Candidatus Marimicrobium litorale</name>
    <dbReference type="NCBI Taxonomy" id="2518991"/>
    <lineage>
        <taxon>Bacteria</taxon>
        <taxon>Pseudomonadati</taxon>
        <taxon>Pseudomonadota</taxon>
        <taxon>Gammaproteobacteria</taxon>
        <taxon>Cellvibrionales</taxon>
        <taxon>Halieaceae</taxon>
        <taxon>Marimicrobium</taxon>
    </lineage>
</organism>
<protein>
    <recommendedName>
        <fullName evidence="3">Sulfotransferase family protein</fullName>
    </recommendedName>
</protein>
<reference evidence="1" key="1">
    <citation type="submission" date="2019-02" db="EMBL/GenBank/DDBJ databases">
        <authorList>
            <person name="Li S.-H."/>
        </authorList>
    </citation>
    <scope>NUCLEOTIDE SEQUENCE</scope>
    <source>
        <strain evidence="1">IMCC11814</strain>
    </source>
</reference>